<reference evidence="2 3" key="1">
    <citation type="journal article" date="2008" name="PLoS ONE">
        <title>Genome sequence of the saprophyte Leptospira biflexa provides insights into the evolution of Leptospira and the pathogenesis of leptospirosis.</title>
        <authorList>
            <person name="Picardeau M."/>
            <person name="Bulach D.M."/>
            <person name="Bouchier C."/>
            <person name="Zuerner R.L."/>
            <person name="Zidane N."/>
            <person name="Wilson P.J."/>
            <person name="Creno S."/>
            <person name="Kuczek E.S."/>
            <person name="Bommezzadri S."/>
            <person name="Davis J.C."/>
            <person name="McGrath A."/>
            <person name="Johnson M.J."/>
            <person name="Boursaux-Eude C."/>
            <person name="Seemann T."/>
            <person name="Rouy Z."/>
            <person name="Coppel R.L."/>
            <person name="Rood J.I."/>
            <person name="Lajus A."/>
            <person name="Davies J.K."/>
            <person name="Medigue C."/>
            <person name="Adler B."/>
        </authorList>
    </citation>
    <scope>NUCLEOTIDE SEQUENCE [LARGE SCALE GENOMIC DNA]</scope>
    <source>
        <strain evidence="3">Patoc 1 / ATCC 23582 / Paris</strain>
    </source>
</reference>
<gene>
    <name evidence="2" type="ordered locus">LEPBI_I1930</name>
</gene>
<accession>B0SSE3</accession>
<evidence type="ECO:0000256" key="1">
    <source>
        <dbReference type="PROSITE-ProRule" id="PRU00339"/>
    </source>
</evidence>
<dbReference type="Proteomes" id="UP000001847">
    <property type="component" value="Chromosome I"/>
</dbReference>
<dbReference type="SUPFAM" id="SSF48452">
    <property type="entry name" value="TPR-like"/>
    <property type="match status" value="1"/>
</dbReference>
<dbReference type="AlphaFoldDB" id="B0SSE3"/>
<dbReference type="Gene3D" id="1.25.40.10">
    <property type="entry name" value="Tetratricopeptide repeat domain"/>
    <property type="match status" value="1"/>
</dbReference>
<dbReference type="KEGG" id="lbi:LEPBI_I1930"/>
<keyword evidence="3" id="KW-1185">Reference proteome</keyword>
<protein>
    <submittedName>
        <fullName evidence="2">Putative TPR-repeat-containing protein putative signal peptide</fullName>
    </submittedName>
</protein>
<dbReference type="EMBL" id="CP000786">
    <property type="protein sequence ID" value="ABZ98033.1"/>
    <property type="molecule type" value="Genomic_DNA"/>
</dbReference>
<evidence type="ECO:0000313" key="3">
    <source>
        <dbReference type="Proteomes" id="UP000001847"/>
    </source>
</evidence>
<evidence type="ECO:0000313" key="2">
    <source>
        <dbReference type="EMBL" id="ABZ98033.1"/>
    </source>
</evidence>
<proteinExistence type="predicted"/>
<dbReference type="PANTHER" id="PTHR12558:SF13">
    <property type="entry name" value="CELL DIVISION CYCLE PROTEIN 27 HOMOLOG"/>
    <property type="match status" value="1"/>
</dbReference>
<organism evidence="2 3">
    <name type="scientific">Leptospira biflexa serovar Patoc (strain Patoc 1 / ATCC 23582 / Paris)</name>
    <dbReference type="NCBI Taxonomy" id="456481"/>
    <lineage>
        <taxon>Bacteria</taxon>
        <taxon>Pseudomonadati</taxon>
        <taxon>Spirochaetota</taxon>
        <taxon>Spirochaetia</taxon>
        <taxon>Leptospirales</taxon>
        <taxon>Leptospiraceae</taxon>
        <taxon>Leptospira</taxon>
    </lineage>
</organism>
<dbReference type="PANTHER" id="PTHR12558">
    <property type="entry name" value="CELL DIVISION CYCLE 16,23,27"/>
    <property type="match status" value="1"/>
</dbReference>
<feature type="repeat" description="TPR" evidence="1">
    <location>
        <begin position="202"/>
        <end position="235"/>
    </location>
</feature>
<sequence length="349" mass="40482">MSPKAFGSFYTMFHSLFTFALLFLFPTLLLGQKLIGNKEYPELLWGKDEEFDTTDFPNGSYIYHRDDFILTRGKLYTGDPPKSNGSFVYGTETITNSGKWNNDTIDLLLNGKPNGRGEVIKRLEAGVRFDPQFFPFRYNLGRLYSLEMKYEKALVEFEYAKAEMPEYYKTYLHIAILSEITRQIYYAIMNYKLAVQKNPYDTEALIRLADHYLATGLKNRALLYLNKALKIEEESPNVKLGFARLEMEKGNYHIAYKIFNRTSLTTGEGKVKPYDKKFHYYFAETASKVTDYETAEEQYTKMLSFANDPFFATVSSKVIARRRDIAKKFAEAKRTQLDDSEEEVAPPNE</sequence>
<dbReference type="PROSITE" id="PS50005">
    <property type="entry name" value="TPR"/>
    <property type="match status" value="1"/>
</dbReference>
<name>B0SSE3_LEPBP</name>
<dbReference type="InterPro" id="IPR011990">
    <property type="entry name" value="TPR-like_helical_dom_sf"/>
</dbReference>
<dbReference type="SMART" id="SM00028">
    <property type="entry name" value="TPR"/>
    <property type="match status" value="3"/>
</dbReference>
<dbReference type="InterPro" id="IPR019734">
    <property type="entry name" value="TPR_rpt"/>
</dbReference>
<dbReference type="HOGENOM" id="CLU_820845_0_0_12"/>
<keyword evidence="1" id="KW-0802">TPR repeat</keyword>
<dbReference type="STRING" id="456481.LEPBI_I1930"/>